<feature type="domain" description="ML-like" evidence="10">
    <location>
        <begin position="42"/>
        <end position="185"/>
    </location>
</feature>
<dbReference type="GeneID" id="4620667"/>
<feature type="transmembrane region" description="Helical" evidence="8">
    <location>
        <begin position="530"/>
        <end position="550"/>
    </location>
</feature>
<dbReference type="RefSeq" id="NP_984502.2">
    <property type="nucleotide sequence ID" value="NM_209855.2"/>
</dbReference>
<dbReference type="GO" id="GO:0055085">
    <property type="term" value="P:transmembrane transport"/>
    <property type="evidence" value="ECO:0000318"/>
    <property type="project" value="GO_Central"/>
</dbReference>
<dbReference type="Proteomes" id="UP000000591">
    <property type="component" value="Chromosome IV"/>
</dbReference>
<dbReference type="GO" id="GO:0009272">
    <property type="term" value="P:fungal-type cell wall biogenesis"/>
    <property type="evidence" value="ECO:0000318"/>
    <property type="project" value="GO_Central"/>
</dbReference>
<dbReference type="PANTHER" id="PTHR31145">
    <property type="entry name" value="INTEGRAL MEMBRANE PROTEIN (AFU_ORTHOLOGUE AFUA_7G01610)"/>
    <property type="match status" value="1"/>
</dbReference>
<accession>Q758X1</accession>
<dbReference type="InterPro" id="IPR010308">
    <property type="entry name" value="TRP_C"/>
</dbReference>
<evidence type="ECO:0000256" key="7">
    <source>
        <dbReference type="SAM" id="MobiDB-lite"/>
    </source>
</evidence>
<evidence type="ECO:0000313" key="11">
    <source>
        <dbReference type="EMBL" id="AAS52326.2"/>
    </source>
</evidence>
<sequence length="845" mass="93801">MKQFLAALGWVMWALMAVQVGAIDQQSSGATSNDNAVPRTGYNLRASSLLTCMENSQFQALKFDVNFNLEKRRVDFNIDATTTITDKVVAQVQVTAYGLNVLEKTLDFCSLNIPALCELHAGRINVESHLEISDDDIIKKIPKVAYIIPDLDARVVVKAFAKADTSYEHPMACVQAVLSNGKTVQTKYASWPIAAIAGVGVLTSGFVSVIGHSTTAAHIASNSISLFSYFQNLAITSMMGVARVPPIAAAWSQNFQWSMGIIKVGFMQNIFQWYVQATGGTPVVVVAHKDLLSVSVQRRRMKRAMVRGANFVYEKLTNFVDQMRTEPVKQVTVSTSSDVNFDNTLKDSTIYMSDERDTESFFNKILVLHGIQRVAFKAGIELSNVFLTGICFFLFFVVVVVISLAAFKAIVELLTRFRMFRESTKFVEYRRCWAHIIKGTLFRIAIIAFPQVSLLSIWEFTQADSPALVVDAVVILLVVGGVLFYGASRVILRGRESTRLYKTPAYLLYGDFKFLNRFGFLYVQFKASSYWWLIPLLGYYVLRSLFVAVLQDFGKAQVVVVFAVELVYFVALCIVRPYLDKRTNSFNIAIHFINLLNAFFFLFFSNIFRQPQVVSSVLSVVMFAVNALFALFLLVFTIVTCLLALLHRNPDARYEPMKDDRVSFIPKISGKGQSEKELVDLSKAVMISNETDAEKHARGNALARQGDGNRRVVFDDGLDDVVPGSRQVEIQPVQPRSAMGGPDVFRPGYQSVPTAPSTGSDSRSSGSTAYQDTDMARDNLYGVPGAAHSSASYGHQGVPGPAAARNPHQFHGTQNGYVQQQPHGQHGPHQQYSAGRNYGSEPQYL</sequence>
<dbReference type="SMART" id="SM01320">
    <property type="entry name" value="TRP_N"/>
    <property type="match status" value="1"/>
</dbReference>
<dbReference type="AlphaFoldDB" id="Q758X1"/>
<dbReference type="STRING" id="284811.Q758X1"/>
<evidence type="ECO:0000256" key="6">
    <source>
        <dbReference type="ARBA" id="ARBA00023136"/>
    </source>
</evidence>
<protein>
    <submittedName>
        <fullName evidence="11">ADR407Cp</fullName>
    </submittedName>
</protein>
<feature type="transmembrane region" description="Helical" evidence="8">
    <location>
        <begin position="556"/>
        <end position="579"/>
    </location>
</feature>
<feature type="transmembrane region" description="Helical" evidence="8">
    <location>
        <begin position="472"/>
        <end position="492"/>
    </location>
</feature>
<dbReference type="Pfam" id="PF14558">
    <property type="entry name" value="TRP_N"/>
    <property type="match status" value="1"/>
</dbReference>
<keyword evidence="3 8" id="KW-0812">Transmembrane</keyword>
<dbReference type="GO" id="GO:0016020">
    <property type="term" value="C:membrane"/>
    <property type="evidence" value="ECO:0000318"/>
    <property type="project" value="GO_Central"/>
</dbReference>
<dbReference type="InterPro" id="IPR040241">
    <property type="entry name" value="TRP_Flc/Pkd2-like"/>
</dbReference>
<dbReference type="InterPro" id="IPR032800">
    <property type="entry name" value="TRP_N"/>
</dbReference>
<dbReference type="Pfam" id="PF06011">
    <property type="entry name" value="TRP"/>
    <property type="match status" value="1"/>
</dbReference>
<feature type="region of interest" description="Disordered" evidence="7">
    <location>
        <begin position="724"/>
        <end position="845"/>
    </location>
</feature>
<reference evidence="12" key="2">
    <citation type="journal article" date="2013" name="G3 (Bethesda)">
        <title>Genomes of Ashbya fungi isolated from insects reveal four mating-type loci, numerous translocations, lack of transposons, and distinct gene duplications.</title>
        <authorList>
            <person name="Dietrich F.S."/>
            <person name="Voegeli S."/>
            <person name="Kuo S."/>
            <person name="Philippsen P."/>
        </authorList>
    </citation>
    <scope>GENOME REANNOTATION</scope>
    <source>
        <strain evidence="12">ATCC 10895 / CBS 109.51 / FGSC 9923 / NRRL Y-1056</strain>
    </source>
</reference>
<evidence type="ECO:0000259" key="10">
    <source>
        <dbReference type="SMART" id="SM01320"/>
    </source>
</evidence>
<keyword evidence="5 8" id="KW-1133">Transmembrane helix</keyword>
<feature type="transmembrane region" description="Helical" evidence="8">
    <location>
        <begin position="586"/>
        <end position="608"/>
    </location>
</feature>
<dbReference type="eggNOG" id="ENOG502QSVZ">
    <property type="taxonomic scope" value="Eukaryota"/>
</dbReference>
<evidence type="ECO:0000256" key="5">
    <source>
        <dbReference type="ARBA" id="ARBA00022989"/>
    </source>
</evidence>
<evidence type="ECO:0000256" key="4">
    <source>
        <dbReference type="ARBA" id="ARBA00022729"/>
    </source>
</evidence>
<feature type="compositionally biased region" description="Low complexity" evidence="7">
    <location>
        <begin position="819"/>
        <end position="831"/>
    </location>
</feature>
<feature type="compositionally biased region" description="Low complexity" evidence="7">
    <location>
        <begin position="757"/>
        <end position="768"/>
    </location>
</feature>
<dbReference type="InParanoid" id="Q758X1"/>
<feature type="transmembrane region" description="Helical" evidence="8">
    <location>
        <begin position="385"/>
        <end position="411"/>
    </location>
</feature>
<dbReference type="FunCoup" id="Q758X1">
    <property type="interactions" value="64"/>
</dbReference>
<keyword evidence="12" id="KW-1185">Reference proteome</keyword>
<reference evidence="11 12" key="1">
    <citation type="journal article" date="2004" name="Science">
        <title>The Ashbya gossypii genome as a tool for mapping the ancient Saccharomyces cerevisiae genome.</title>
        <authorList>
            <person name="Dietrich F.S."/>
            <person name="Voegeli S."/>
            <person name="Brachat S."/>
            <person name="Lerch A."/>
            <person name="Gates K."/>
            <person name="Steiner S."/>
            <person name="Mohr C."/>
            <person name="Pohlmann R."/>
            <person name="Luedi P."/>
            <person name="Choi S."/>
            <person name="Wing R.A."/>
            <person name="Flavier A."/>
            <person name="Gaffney T.D."/>
            <person name="Philippsen P."/>
        </authorList>
    </citation>
    <scope>NUCLEOTIDE SEQUENCE [LARGE SCALE GENOMIC DNA]</scope>
    <source>
        <strain evidence="12">ATCC 10895 / CBS 109.51 / FGSC 9923 / NRRL Y-1056</strain>
    </source>
</reference>
<proteinExistence type="inferred from homology"/>
<feature type="transmembrane region" description="Helical" evidence="8">
    <location>
        <begin position="432"/>
        <end position="452"/>
    </location>
</feature>
<gene>
    <name evidence="11" type="ORF">AGOS_ADR407C</name>
</gene>
<keyword evidence="6 8" id="KW-0472">Membrane</keyword>
<comment type="subcellular location">
    <subcellularLocation>
        <location evidence="1">Membrane</location>
        <topology evidence="1">Multi-pass membrane protein</topology>
    </subcellularLocation>
</comment>
<dbReference type="OrthoDB" id="5212126at2759"/>
<evidence type="ECO:0000256" key="1">
    <source>
        <dbReference type="ARBA" id="ARBA00004141"/>
    </source>
</evidence>
<comment type="similarity">
    <text evidence="2">Belongs to the transient receptor potential (TRP) ion channel family.</text>
</comment>
<evidence type="ECO:0000256" key="8">
    <source>
        <dbReference type="SAM" id="Phobius"/>
    </source>
</evidence>
<evidence type="ECO:0000256" key="2">
    <source>
        <dbReference type="ARBA" id="ARBA00010642"/>
    </source>
</evidence>
<feature type="transmembrane region" description="Helical" evidence="8">
    <location>
        <begin position="620"/>
        <end position="646"/>
    </location>
</feature>
<organism evidence="11 12">
    <name type="scientific">Eremothecium gossypii (strain ATCC 10895 / CBS 109.51 / FGSC 9923 / NRRL Y-1056)</name>
    <name type="common">Yeast</name>
    <name type="synonym">Ashbya gossypii</name>
    <dbReference type="NCBI Taxonomy" id="284811"/>
    <lineage>
        <taxon>Eukaryota</taxon>
        <taxon>Fungi</taxon>
        <taxon>Dikarya</taxon>
        <taxon>Ascomycota</taxon>
        <taxon>Saccharomycotina</taxon>
        <taxon>Saccharomycetes</taxon>
        <taxon>Saccharomycetales</taxon>
        <taxon>Saccharomycetaceae</taxon>
        <taxon>Eremothecium</taxon>
    </lineage>
</organism>
<name>Q758X1_EREGS</name>
<evidence type="ECO:0000256" key="9">
    <source>
        <dbReference type="SAM" id="SignalP"/>
    </source>
</evidence>
<feature type="signal peptide" evidence="9">
    <location>
        <begin position="1"/>
        <end position="22"/>
    </location>
</feature>
<dbReference type="EMBL" id="AE016817">
    <property type="protein sequence ID" value="AAS52326.2"/>
    <property type="molecule type" value="Genomic_DNA"/>
</dbReference>
<dbReference type="PANTHER" id="PTHR31145:SF2">
    <property type="entry name" value="FLAVIN CARRIER PROTEIN 2"/>
    <property type="match status" value="1"/>
</dbReference>
<dbReference type="HOGENOM" id="CLU_010226_0_1_1"/>
<evidence type="ECO:0000313" key="12">
    <source>
        <dbReference type="Proteomes" id="UP000000591"/>
    </source>
</evidence>
<keyword evidence="4 9" id="KW-0732">Signal</keyword>
<evidence type="ECO:0000256" key="3">
    <source>
        <dbReference type="ARBA" id="ARBA00022692"/>
    </source>
</evidence>
<dbReference type="OMA" id="FQAQAFI"/>
<feature type="chain" id="PRO_5004286674" evidence="9">
    <location>
        <begin position="23"/>
        <end position="845"/>
    </location>
</feature>
<dbReference type="KEGG" id="ago:AGOS_ADR407C"/>